<evidence type="ECO:0000256" key="1">
    <source>
        <dbReference type="ARBA" id="ARBA00022737"/>
    </source>
</evidence>
<feature type="repeat" description="NHL" evidence="2">
    <location>
        <begin position="233"/>
        <end position="272"/>
    </location>
</feature>
<dbReference type="PANTHER" id="PTHR13833:SF71">
    <property type="entry name" value="NHL DOMAIN-CONTAINING PROTEIN"/>
    <property type="match status" value="1"/>
</dbReference>
<accession>A0ABS1R4P0</accession>
<dbReference type="CDD" id="cd00603">
    <property type="entry name" value="IPT_PCSR"/>
    <property type="match status" value="1"/>
</dbReference>
<evidence type="ECO:0000259" key="3">
    <source>
        <dbReference type="SMART" id="SM00429"/>
    </source>
</evidence>
<dbReference type="EMBL" id="JAERTY010000005">
    <property type="protein sequence ID" value="MBL1409240.1"/>
    <property type="molecule type" value="Genomic_DNA"/>
</dbReference>
<organism evidence="4 5">
    <name type="scientific">Sphingobacterium faecale</name>
    <dbReference type="NCBI Taxonomy" id="2803775"/>
    <lineage>
        <taxon>Bacteria</taxon>
        <taxon>Pseudomonadati</taxon>
        <taxon>Bacteroidota</taxon>
        <taxon>Sphingobacteriia</taxon>
        <taxon>Sphingobacteriales</taxon>
        <taxon>Sphingobacteriaceae</taxon>
        <taxon>Sphingobacterium</taxon>
    </lineage>
</organism>
<dbReference type="PANTHER" id="PTHR13833">
    <property type="match status" value="1"/>
</dbReference>
<dbReference type="SMART" id="SM00429">
    <property type="entry name" value="IPT"/>
    <property type="match status" value="1"/>
</dbReference>
<name>A0ABS1R4P0_9SPHI</name>
<reference evidence="4 5" key="1">
    <citation type="submission" date="2021-01" db="EMBL/GenBank/DDBJ databases">
        <title>C459-1 draft genome sequence.</title>
        <authorList>
            <person name="Zhang X.-F."/>
        </authorList>
    </citation>
    <scope>NUCLEOTIDE SEQUENCE [LARGE SCALE GENOMIC DNA]</scope>
    <source>
        <strain evidence="5">C459-1</strain>
    </source>
</reference>
<feature type="repeat" description="NHL" evidence="2">
    <location>
        <begin position="393"/>
        <end position="427"/>
    </location>
</feature>
<keyword evidence="1" id="KW-0677">Repeat</keyword>
<evidence type="ECO:0000313" key="5">
    <source>
        <dbReference type="Proteomes" id="UP000625283"/>
    </source>
</evidence>
<evidence type="ECO:0000256" key="2">
    <source>
        <dbReference type="PROSITE-ProRule" id="PRU00504"/>
    </source>
</evidence>
<feature type="domain" description="IPT/TIG" evidence="3">
    <location>
        <begin position="30"/>
        <end position="110"/>
    </location>
</feature>
<sequence length="435" mass="45986">MKRIIIFFLATINLLSCKENKEPNLWSPPEPVIVNIQPDRGTDETIVTITGRKFSGTISNNLVKINGVPATVIEAADNLLKVIVPPNSGSGPVTVTVNNYEGIGPKFIYMEKVYEYIVSTFAGSTVGLANGTGNNAKFQHPTSIAIDAFDNLIVCDRTNHTIRKITPQGVATTVAGNGTAGSAEGTPGQFNFPWDVTIDANGNMLIADKDSRKIRKVTPAGVVSTVAGDGTTGSKEGTPGSFNNPMYITADVTGTIYVADRNNNKIRKITPNGIVSTLVGDGNTTILNQPQGIALDKNGDLIVVDQKNYRIKKISQAGIITNIAGTGTKGYSDGELGNPLTAEIGDVFGIAIDKKGNILFADASNGRIRMIVPKEAGDYTKADVITIAGTGTVGKADGSGTTATFYNPYDVAVDSKGNIYVADASNHLIRKIIYK</sequence>
<protein>
    <submittedName>
        <fullName evidence="4">IPT/TIG domain-containing protein</fullName>
    </submittedName>
</protein>
<dbReference type="SUPFAM" id="SSF101898">
    <property type="entry name" value="NHL repeat"/>
    <property type="match status" value="1"/>
</dbReference>
<dbReference type="InterPro" id="IPR002909">
    <property type="entry name" value="IPT_dom"/>
</dbReference>
<dbReference type="PROSITE" id="PS51125">
    <property type="entry name" value="NHL"/>
    <property type="match status" value="3"/>
</dbReference>
<dbReference type="InterPro" id="IPR001258">
    <property type="entry name" value="NHL_repeat"/>
</dbReference>
<dbReference type="InterPro" id="IPR014756">
    <property type="entry name" value="Ig_E-set"/>
</dbReference>
<comment type="caution">
    <text evidence="4">The sequence shown here is derived from an EMBL/GenBank/DDBJ whole genome shotgun (WGS) entry which is preliminary data.</text>
</comment>
<keyword evidence="5" id="KW-1185">Reference proteome</keyword>
<dbReference type="SUPFAM" id="SSF81296">
    <property type="entry name" value="E set domains"/>
    <property type="match status" value="1"/>
</dbReference>
<dbReference type="InterPro" id="IPR011042">
    <property type="entry name" value="6-blade_b-propeller_TolB-like"/>
</dbReference>
<dbReference type="InterPro" id="IPR013783">
    <property type="entry name" value="Ig-like_fold"/>
</dbReference>
<gene>
    <name evidence="4" type="ORF">JKG61_10795</name>
</gene>
<dbReference type="Gene3D" id="2.60.40.10">
    <property type="entry name" value="Immunoglobulins"/>
    <property type="match status" value="1"/>
</dbReference>
<proteinExistence type="predicted"/>
<dbReference type="RefSeq" id="WP_202102992.1">
    <property type="nucleotide sequence ID" value="NZ_JAERTY010000005.1"/>
</dbReference>
<evidence type="ECO:0000313" key="4">
    <source>
        <dbReference type="EMBL" id="MBL1409240.1"/>
    </source>
</evidence>
<dbReference type="Proteomes" id="UP000625283">
    <property type="component" value="Unassembled WGS sequence"/>
</dbReference>
<dbReference type="Pfam" id="PF01436">
    <property type="entry name" value="NHL"/>
    <property type="match status" value="2"/>
</dbReference>
<dbReference type="Gene3D" id="2.120.10.30">
    <property type="entry name" value="TolB, C-terminal domain"/>
    <property type="match status" value="4"/>
</dbReference>
<feature type="repeat" description="NHL" evidence="2">
    <location>
        <begin position="287"/>
        <end position="317"/>
    </location>
</feature>
<dbReference type="CDD" id="cd14953">
    <property type="entry name" value="NHL_like_1"/>
    <property type="match status" value="1"/>
</dbReference>
<dbReference type="Pfam" id="PF01833">
    <property type="entry name" value="TIG"/>
    <property type="match status" value="1"/>
</dbReference>